<dbReference type="Gene3D" id="3.40.140.40">
    <property type="entry name" value="Domain of unknown function (DUF1846), C-terminal subdomain"/>
    <property type="match status" value="1"/>
</dbReference>
<reference evidence="2" key="1">
    <citation type="journal article" date="2014" name="Front. Microbiol.">
        <title>High frequency of phylogenetically diverse reductive dehalogenase-homologous genes in deep subseafloor sedimentary metagenomes.</title>
        <authorList>
            <person name="Kawai M."/>
            <person name="Futagami T."/>
            <person name="Toyoda A."/>
            <person name="Takaki Y."/>
            <person name="Nishi S."/>
            <person name="Hori S."/>
            <person name="Arai W."/>
            <person name="Tsubouchi T."/>
            <person name="Morono Y."/>
            <person name="Uchiyama I."/>
            <person name="Ito T."/>
            <person name="Fujiyama A."/>
            <person name="Inagaki F."/>
            <person name="Takami H."/>
        </authorList>
    </citation>
    <scope>NUCLEOTIDE SEQUENCE</scope>
    <source>
        <strain evidence="2">Expedition CK06-06</strain>
    </source>
</reference>
<organism evidence="2">
    <name type="scientific">marine sediment metagenome</name>
    <dbReference type="NCBI Taxonomy" id="412755"/>
    <lineage>
        <taxon>unclassified sequences</taxon>
        <taxon>metagenomes</taxon>
        <taxon>ecological metagenomes</taxon>
    </lineage>
</organism>
<accession>X1NVP9</accession>
<sequence>MENRARKNLDGLDLIIEIVTGKNSPLLHAESAAILNAIKTLAKIPDEIYLLSSNVIEKITDLKKGVLGAKSIFFGYPLISVCK</sequence>
<proteinExistence type="predicted"/>
<protein>
    <recommendedName>
        <fullName evidence="1">DUF1846 domain-containing protein</fullName>
    </recommendedName>
</protein>
<evidence type="ECO:0000259" key="1">
    <source>
        <dbReference type="Pfam" id="PF20921"/>
    </source>
</evidence>
<dbReference type="EMBL" id="BARV01014751">
    <property type="protein sequence ID" value="GAI22739.1"/>
    <property type="molecule type" value="Genomic_DNA"/>
</dbReference>
<comment type="caution">
    <text evidence="2">The sequence shown here is derived from an EMBL/GenBank/DDBJ whole genome shotgun (WGS) entry which is preliminary data.</text>
</comment>
<feature type="domain" description="DUF1846" evidence="1">
    <location>
        <begin position="17"/>
        <end position="71"/>
    </location>
</feature>
<evidence type="ECO:0000313" key="2">
    <source>
        <dbReference type="EMBL" id="GAI22739.1"/>
    </source>
</evidence>
<dbReference type="AlphaFoldDB" id="X1NVP9"/>
<gene>
    <name evidence="2" type="ORF">S06H3_25606</name>
</gene>
<name>X1NVP9_9ZZZZ</name>
<dbReference type="Pfam" id="PF20921">
    <property type="entry name" value="DUF1846_C"/>
    <property type="match status" value="1"/>
</dbReference>
<dbReference type="InterPro" id="IPR048441">
    <property type="entry name" value="DUF1846_C"/>
</dbReference>